<feature type="domain" description="USP" evidence="8">
    <location>
        <begin position="1"/>
        <end position="72"/>
    </location>
</feature>
<keyword evidence="5" id="KW-0378">Hydrolase</keyword>
<evidence type="ECO:0000259" key="8">
    <source>
        <dbReference type="PROSITE" id="PS50235"/>
    </source>
</evidence>
<feature type="region of interest" description="Disordered" evidence="7">
    <location>
        <begin position="143"/>
        <end position="408"/>
    </location>
</feature>
<evidence type="ECO:0000256" key="6">
    <source>
        <dbReference type="ARBA" id="ARBA00022807"/>
    </source>
</evidence>
<feature type="compositionally biased region" description="Basic residues" evidence="7">
    <location>
        <begin position="177"/>
        <end position="190"/>
    </location>
</feature>
<feature type="compositionally biased region" description="Pro residues" evidence="7">
    <location>
        <begin position="110"/>
        <end position="120"/>
    </location>
</feature>
<dbReference type="CDD" id="cd02257">
    <property type="entry name" value="Peptidase_C19"/>
    <property type="match status" value="1"/>
</dbReference>
<feature type="compositionally biased region" description="Pro residues" evidence="7">
    <location>
        <begin position="85"/>
        <end position="97"/>
    </location>
</feature>
<dbReference type="InterPro" id="IPR018200">
    <property type="entry name" value="USP_CS"/>
</dbReference>
<evidence type="ECO:0000256" key="3">
    <source>
        <dbReference type="ARBA" id="ARBA00022670"/>
    </source>
</evidence>
<accession>A0ABQ8UJ04</accession>
<dbReference type="InterPro" id="IPR044635">
    <property type="entry name" value="UBP14-like"/>
</dbReference>
<dbReference type="PROSITE" id="PS00973">
    <property type="entry name" value="USP_2"/>
    <property type="match status" value="1"/>
</dbReference>
<gene>
    <name evidence="9" type="ORF">PAPYR_4998</name>
</gene>
<keyword evidence="10" id="KW-1185">Reference proteome</keyword>
<protein>
    <recommendedName>
        <fullName evidence="2">ubiquitinyl hydrolase 1</fullName>
        <ecNumber evidence="2">3.4.19.12</ecNumber>
    </recommendedName>
</protein>
<evidence type="ECO:0000313" key="9">
    <source>
        <dbReference type="EMBL" id="KAJ4459192.1"/>
    </source>
</evidence>
<dbReference type="PANTHER" id="PTHR43982:SF6">
    <property type="entry name" value="UBIQUITIN CARBOXYL-TERMINAL HYDROLASE 2-RELATED"/>
    <property type="match status" value="1"/>
</dbReference>
<feature type="compositionally biased region" description="Polar residues" evidence="7">
    <location>
        <begin position="386"/>
        <end position="397"/>
    </location>
</feature>
<dbReference type="InterPro" id="IPR038765">
    <property type="entry name" value="Papain-like_cys_pep_sf"/>
</dbReference>
<feature type="compositionally biased region" description="Low complexity" evidence="7">
    <location>
        <begin position="226"/>
        <end position="235"/>
    </location>
</feature>
<dbReference type="SUPFAM" id="SSF54001">
    <property type="entry name" value="Cysteine proteinases"/>
    <property type="match status" value="1"/>
</dbReference>
<evidence type="ECO:0000313" key="10">
    <source>
        <dbReference type="Proteomes" id="UP001141327"/>
    </source>
</evidence>
<proteinExistence type="predicted"/>
<reference evidence="9" key="1">
    <citation type="journal article" date="2022" name="bioRxiv">
        <title>Genomics of Preaxostyla Flagellates Illuminates Evolutionary Transitions and the Path Towards Mitochondrial Loss.</title>
        <authorList>
            <person name="Novak L.V.F."/>
            <person name="Treitli S.C."/>
            <person name="Pyrih J."/>
            <person name="Halakuc P."/>
            <person name="Pipaliya S.V."/>
            <person name="Vacek V."/>
            <person name="Brzon O."/>
            <person name="Soukal P."/>
            <person name="Eme L."/>
            <person name="Dacks J.B."/>
            <person name="Karnkowska A."/>
            <person name="Elias M."/>
            <person name="Hampl V."/>
        </authorList>
    </citation>
    <scope>NUCLEOTIDE SEQUENCE</scope>
    <source>
        <strain evidence="9">RCP-MX</strain>
    </source>
</reference>
<evidence type="ECO:0000256" key="7">
    <source>
        <dbReference type="SAM" id="MobiDB-lite"/>
    </source>
</evidence>
<evidence type="ECO:0000256" key="4">
    <source>
        <dbReference type="ARBA" id="ARBA00022786"/>
    </source>
</evidence>
<dbReference type="PROSITE" id="PS50235">
    <property type="entry name" value="USP_3"/>
    <property type="match status" value="1"/>
</dbReference>
<feature type="region of interest" description="Disordered" evidence="7">
    <location>
        <begin position="80"/>
        <end position="130"/>
    </location>
</feature>
<evidence type="ECO:0000256" key="5">
    <source>
        <dbReference type="ARBA" id="ARBA00022801"/>
    </source>
</evidence>
<evidence type="ECO:0000256" key="2">
    <source>
        <dbReference type="ARBA" id="ARBA00012759"/>
    </source>
</evidence>
<dbReference type="Pfam" id="PF00443">
    <property type="entry name" value="UCH"/>
    <property type="match status" value="1"/>
</dbReference>
<dbReference type="Proteomes" id="UP001141327">
    <property type="component" value="Unassembled WGS sequence"/>
</dbReference>
<comment type="catalytic activity">
    <reaction evidence="1">
        <text>Thiol-dependent hydrolysis of ester, thioester, amide, peptide and isopeptide bonds formed by the C-terminal Gly of ubiquitin (a 76-residue protein attached to proteins as an intracellular targeting signal).</text>
        <dbReference type="EC" id="3.4.19.12"/>
    </reaction>
</comment>
<keyword evidence="3" id="KW-0645">Protease</keyword>
<feature type="compositionally biased region" description="Basic residues" evidence="7">
    <location>
        <begin position="399"/>
        <end position="408"/>
    </location>
</feature>
<dbReference type="InterPro" id="IPR028889">
    <property type="entry name" value="USP"/>
</dbReference>
<dbReference type="EC" id="3.4.19.12" evidence="2"/>
<feature type="compositionally biased region" description="Pro residues" evidence="7">
    <location>
        <begin position="293"/>
        <end position="302"/>
    </location>
</feature>
<dbReference type="Gene3D" id="3.90.70.10">
    <property type="entry name" value="Cysteine proteinases"/>
    <property type="match status" value="1"/>
</dbReference>
<dbReference type="EMBL" id="JAPMOS010000022">
    <property type="protein sequence ID" value="KAJ4459192.1"/>
    <property type="molecule type" value="Genomic_DNA"/>
</dbReference>
<dbReference type="PANTHER" id="PTHR43982">
    <property type="entry name" value="UBIQUITIN CARBOXYL-TERMINAL HYDROLASE"/>
    <property type="match status" value="1"/>
</dbReference>
<sequence length="408" mass="42055">MGPFLGDQRPQRYDLCAIVIHHGAGTTSGHYTAMGYHTERQEWLHFNDKRVDLVSEAEVANSQPYLLMYVHHNLFRAKRAGQPTASPPGLPRPPPWLSDPARAPISRPHGVPPLPPPQSPLPHANPGGAVDASPLSLVVATTRSSAAPSLPPLPPQAAATAPARLSRRQASPTIIPHHQHPLTPAKKRATNKPAPAKAPPRAAPSTKQPTEGAQADPTPPPPPPTTLATGPASAPDDSVSPAVLTDSIAHALPARPPAAAPPASMPSGGSSGGYLVLTPIRFTPLVAPTPASSSPPPVPPTPGDVDGGSPRGPSTPPPPPPPRDEPARPPSGGRGGGTPPQPHPALVPLVSPTADLLMPPPISPLRAAAFSTPGFEPPGDPADITPGSQRQPSTDSPARSRRPQPHLF</sequence>
<organism evidence="9 10">
    <name type="scientific">Paratrimastix pyriformis</name>
    <dbReference type="NCBI Taxonomy" id="342808"/>
    <lineage>
        <taxon>Eukaryota</taxon>
        <taxon>Metamonada</taxon>
        <taxon>Preaxostyla</taxon>
        <taxon>Paratrimastigidae</taxon>
        <taxon>Paratrimastix</taxon>
    </lineage>
</organism>
<keyword evidence="4" id="KW-0833">Ubl conjugation pathway</keyword>
<evidence type="ECO:0000256" key="1">
    <source>
        <dbReference type="ARBA" id="ARBA00000707"/>
    </source>
</evidence>
<feature type="compositionally biased region" description="Pro residues" evidence="7">
    <location>
        <begin position="254"/>
        <end position="264"/>
    </location>
</feature>
<name>A0ABQ8UJ04_9EUKA</name>
<keyword evidence="6" id="KW-0788">Thiol protease</keyword>
<dbReference type="InterPro" id="IPR001394">
    <property type="entry name" value="Peptidase_C19_UCH"/>
</dbReference>
<comment type="caution">
    <text evidence="9">The sequence shown here is derived from an EMBL/GenBank/DDBJ whole genome shotgun (WGS) entry which is preliminary data.</text>
</comment>